<comment type="caution">
    <text evidence="1">The sequence shown here is derived from an EMBL/GenBank/DDBJ whole genome shotgun (WGS) entry which is preliminary data.</text>
</comment>
<dbReference type="Proteomes" id="UP000070133">
    <property type="component" value="Unassembled WGS sequence"/>
</dbReference>
<evidence type="ECO:0000313" key="2">
    <source>
        <dbReference type="Proteomes" id="UP000070133"/>
    </source>
</evidence>
<dbReference type="OrthoDB" id="17199at2759"/>
<proteinExistence type="predicted"/>
<name>A0A139H893_9PEZI</name>
<evidence type="ECO:0008006" key="3">
    <source>
        <dbReference type="Google" id="ProtNLM"/>
    </source>
</evidence>
<gene>
    <name evidence="1" type="ORF">AC578_10066</name>
</gene>
<dbReference type="EMBL" id="LFZN01000109">
    <property type="protein sequence ID" value="KXS98631.1"/>
    <property type="molecule type" value="Genomic_DNA"/>
</dbReference>
<protein>
    <recommendedName>
        <fullName evidence="3">F-box domain-containing protein</fullName>
    </recommendedName>
</protein>
<organism evidence="1 2">
    <name type="scientific">Pseudocercospora eumusae</name>
    <dbReference type="NCBI Taxonomy" id="321146"/>
    <lineage>
        <taxon>Eukaryota</taxon>
        <taxon>Fungi</taxon>
        <taxon>Dikarya</taxon>
        <taxon>Ascomycota</taxon>
        <taxon>Pezizomycotina</taxon>
        <taxon>Dothideomycetes</taxon>
        <taxon>Dothideomycetidae</taxon>
        <taxon>Mycosphaerellales</taxon>
        <taxon>Mycosphaerellaceae</taxon>
        <taxon>Pseudocercospora</taxon>
    </lineage>
</organism>
<sequence>MASNNNANDKFTALPLEMLENIAEFLGLWDRLKLRAVFPKNQEEVVVKLIGDALKVVHVAPNQRSLESFEHIATCEFFRRHICRLVYVPSAICQDSPRNGPRDQSPGLVYNSLKAYRAAHPALSRSDAAKSFDILRRLLEEYDFDPSINLDTLETEKSEAHVRRRLKRGLQKLPNITNVSILIATQSEGLNASCYTNAKSFDRDQIARGRNSMFADRLTAQVSHDVWWSHWQAFIWVMLDALKVVTELKELTLGGSIIGRLTFDDRFSCSYEPRNFRQAVANLTHLTIGIADIPDNLLDDFDHERLTAMAMDATAVQELTIYLEGGDWGPDERRTRQESARVERAFLQVGDYPQLRVLRIDAPKIYQDIDAKLFEQFVFRHRHVLQQVYLRQVVLDDKQSEDNEQPYGEKWNKCTGRILRQTLPEMGAWMRELKKFEMKLSRHEETHHQVKCFICAEAQRLAEELDVPLQDGVWDFGMVVMRSKVKYDSEMRVGDQN</sequence>
<dbReference type="AlphaFoldDB" id="A0A139H893"/>
<reference evidence="1 2" key="1">
    <citation type="submission" date="2015-07" db="EMBL/GenBank/DDBJ databases">
        <title>Comparative genomics of the Sigatoka disease complex on banana suggests a link between parallel evolutionary changes in Pseudocercospora fijiensis and Pseudocercospora eumusae and increased virulence on the banana host.</title>
        <authorList>
            <person name="Chang T.-C."/>
            <person name="Salvucci A."/>
            <person name="Crous P.W."/>
            <person name="Stergiopoulos I."/>
        </authorList>
    </citation>
    <scope>NUCLEOTIDE SEQUENCE [LARGE SCALE GENOMIC DNA]</scope>
    <source>
        <strain evidence="1 2">CBS 114824</strain>
    </source>
</reference>
<keyword evidence="2" id="KW-1185">Reference proteome</keyword>
<evidence type="ECO:0000313" key="1">
    <source>
        <dbReference type="EMBL" id="KXS98631.1"/>
    </source>
</evidence>
<accession>A0A139H893</accession>